<keyword evidence="2" id="KW-1185">Reference proteome</keyword>
<gene>
    <name evidence="1" type="ORF">SAMN05444128_2700</name>
</gene>
<protein>
    <submittedName>
        <fullName evidence="1">Uncharacterized protein</fullName>
    </submittedName>
</protein>
<dbReference type="STRING" id="1317125.SAMN05444128_2700"/>
<dbReference type="EMBL" id="FTPP01000002">
    <property type="protein sequence ID" value="SIT91945.1"/>
    <property type="molecule type" value="Genomic_DNA"/>
</dbReference>
<evidence type="ECO:0000313" key="1">
    <source>
        <dbReference type="EMBL" id="SIT91945.1"/>
    </source>
</evidence>
<accession>A0A1R3XK06</accession>
<dbReference type="Proteomes" id="UP000187181">
    <property type="component" value="Unassembled WGS sequence"/>
</dbReference>
<sequence length="135" mass="15725">MLSKPTKYTLIGLTAALILYFIYDSFSLPSVDDLDGDFKEVAFYRNENNTGPIVRIYAVTLSDTLWQEMEQYGNYMPHTKYGTTRVYFFLNSQPAPNEVQPGQQNFSSQFEPYTLARYEKDAMGQISFMRHPFKR</sequence>
<name>A0A1R3XK06_9BACT</name>
<organism evidence="1 2">
    <name type="scientific">Pontibacter indicus</name>
    <dbReference type="NCBI Taxonomy" id="1317125"/>
    <lineage>
        <taxon>Bacteria</taxon>
        <taxon>Pseudomonadati</taxon>
        <taxon>Bacteroidota</taxon>
        <taxon>Cytophagia</taxon>
        <taxon>Cytophagales</taxon>
        <taxon>Hymenobacteraceae</taxon>
        <taxon>Pontibacter</taxon>
    </lineage>
</organism>
<evidence type="ECO:0000313" key="2">
    <source>
        <dbReference type="Proteomes" id="UP000187181"/>
    </source>
</evidence>
<reference evidence="2" key="1">
    <citation type="submission" date="2017-01" db="EMBL/GenBank/DDBJ databases">
        <authorList>
            <person name="Varghese N."/>
            <person name="Submissions S."/>
        </authorList>
    </citation>
    <scope>NUCLEOTIDE SEQUENCE [LARGE SCALE GENOMIC DNA]</scope>
    <source>
        <strain evidence="2">LP100</strain>
    </source>
</reference>
<dbReference type="OrthoDB" id="709006at2"/>
<dbReference type="RefSeq" id="WP_076669557.1">
    <property type="nucleotide sequence ID" value="NZ_FTPP01000002.1"/>
</dbReference>
<dbReference type="AlphaFoldDB" id="A0A1R3XK06"/>
<proteinExistence type="predicted"/>